<dbReference type="EMBL" id="KE145368">
    <property type="protein sequence ID" value="EPE28716.1"/>
    <property type="molecule type" value="Genomic_DNA"/>
</dbReference>
<evidence type="ECO:0000313" key="9">
    <source>
        <dbReference type="Proteomes" id="UP000016922"/>
    </source>
</evidence>
<dbReference type="InterPro" id="IPR051954">
    <property type="entry name" value="tRNA_methyltransferase_THADA"/>
</dbReference>
<feature type="region of interest" description="Disordered" evidence="4">
    <location>
        <begin position="1"/>
        <end position="22"/>
    </location>
</feature>
<evidence type="ECO:0000259" key="7">
    <source>
        <dbReference type="Pfam" id="PF25151"/>
    </source>
</evidence>
<protein>
    <submittedName>
        <fullName evidence="8">ARM repeat-containing protein</fullName>
    </submittedName>
</protein>
<dbReference type="eggNOG" id="KOG1810">
    <property type="taxonomic scope" value="Eukaryota"/>
</dbReference>
<accession>S3D9R0</accession>
<dbReference type="Pfam" id="PF25151">
    <property type="entry name" value="TPR_Trm732_C"/>
    <property type="match status" value="1"/>
</dbReference>
<feature type="domain" description="DUF2428" evidence="5">
    <location>
        <begin position="722"/>
        <end position="976"/>
    </location>
</feature>
<evidence type="ECO:0000256" key="3">
    <source>
        <dbReference type="SAM" id="Coils"/>
    </source>
</evidence>
<gene>
    <name evidence="8" type="ORF">GLAREA_09837</name>
</gene>
<feature type="coiled-coil region" evidence="3">
    <location>
        <begin position="657"/>
        <end position="684"/>
    </location>
</feature>
<reference evidence="8 9" key="1">
    <citation type="journal article" date="2013" name="BMC Genomics">
        <title>Genomics-driven discovery of the pneumocandin biosynthetic gene cluster in the fungus Glarea lozoyensis.</title>
        <authorList>
            <person name="Chen L."/>
            <person name="Yue Q."/>
            <person name="Zhang X."/>
            <person name="Xiang M."/>
            <person name="Wang C."/>
            <person name="Li S."/>
            <person name="Che Y."/>
            <person name="Ortiz-Lopez F.J."/>
            <person name="Bills G.F."/>
            <person name="Liu X."/>
            <person name="An Z."/>
        </authorList>
    </citation>
    <scope>NUCLEOTIDE SEQUENCE [LARGE SCALE GENOMIC DNA]</scope>
    <source>
        <strain evidence="9">ATCC 20868 / MF5171</strain>
    </source>
</reference>
<dbReference type="InterPro" id="IPR056843">
    <property type="entry name" value="THADA-like_TPR"/>
</dbReference>
<sequence>MALASDEQRDGDFQRADEPPSDDRLLVKWLEGQSESSQTACAERKVQELLENASQPRHASGNACIKLCYFIEQCRGSSCSPIRDVVFSKSIALRLFYFYIEWSEKNQNRSMRQVLELLSSLIARNPNSEVSGAIKSSILLKTLSVITHDSIQPAVKPSFKVLECFLGKTSISPNEICVGWNAYTAQKQKDGFRSTKVMTATAWDSLVSSVFYWLGPADVSPAAGKFLVTLFKTLRGEPGQGTPENHSSLWQRWIREGIAKNPDSLENVKNYLFTPLFKLDRAGSLAFLQDLNQQSSVSMMGSQDIDAHAMLQLAAMDAGKKSGLIEEPSNITFSQKKSKSKNGETILLDEQAIGALLANPSDTVRSLALSVLITSFSSTRPFSPSVLEMLKSHIGFFHSDTDAKFRNEVVSNTKHLIERLRGTTALLVRELEQVSFKIAQSSGSNTTGEADDQKLHDSIESFVAKHQQFIEWYADFLLSELVPTASYQRHITALRALQLLLTSKLQGEAAWRTAAPVPANSTVWPFEMEFFNSRSIRLLLDLLMDPFDDVRTLAMDILTLCPPNKFSTESYLSLNANENERQNIREDRDNTTGNCSKAMGEHSLANLVDQESLDLLTDFITKANLASMNSGRADYADGVARAFKLLHNFQSSLANGMAMIDRLVKDLERKVEIAEQDLAKAVLDAPVHGNFAALSYICEYITSSLDPTAEDQLVYWTKWSNLQQRMVLLASRIWAAVQEVLCNDSPEGHLPQELDEMDAVDTKNILSYSFRAVHESSNLMRILAESHRQIWIPGFSAHVTSTFTQIGNLSFTQLSTLRHRGAFSTVALTFSRCCQLTQNSRLKALFLDSPDTDKSSAATSVSDLLQQWWEGALKCIATQASTTRRSAGIPVLVTGIMSAMSQTPSIDNMIPTLISRARVPVSSETNSTSNLRELPQVHALNSIRQAFKTSSVRNQLDSSVNSCLELAADCFGSDVWPIKNCGLLLFQTLTDFLLGTETKEEIESGWGGQGTKVAFDRYPKVWSVLTSLLESSSTTDEESATLASTVERTIPVLDILRRAGSPEKDLPFVYENVLRHLDSKSWHVRELAARTLCALSPSYRWKDVIAELKERTGESANRSHGTWLVIGHIIARQIGFHQSDSDSLDDLWDIFQEYFSIDISVHDSLQVTAAYLEAGNIIMRVVLSNTGFTVSEPEEVYGSAKKVNNSNEEQLSTAKLLDTFTAEQCTKALSAVKSWPSTNDLSFQALVRRTIYLSAVNHRLEDLADVLLYAVSKSSSAALVAIETMQNIFGTQQRKDDRLFLFYLYSEVVNSSTSPSVRAIALNHLTGLLDLFTGGELGALGENILELSQGSHWVLKSPELSIAWVKFSGSQAYVVSLQACGSDEDLRKWGLAIVDCLTDEKSYEMREAATSALMSFYSRPRSIALHGHDCLLPSLFALYNALNDDEEEIRMLAASVVAAITEKALVPPAAADELVNWLTAHFNDSNLFGRIVANRIIGSANLGLGDESNTSSVEVRAQIEKSFAQDTELFAVESQNLWIDHHGETLRWAQVLGKLRIDVLKQRNSSLKKIVSYAVKGLETLNTTLKTRHDGAFGWSSKPEAFTSCTRVICCVNITLTHLNSLGPSLDEAIAAHVLRSDLEEMKILLDTFLYEAHRNSFNDQLLMLLVRNDTLEKKQLQELLPERVSLIVNASPYLGGQRVRRK</sequence>
<feature type="domain" description="tRNA (32-2'-O)-methyltransferase regulator THADA-like C-terminal TPR repeats region" evidence="7">
    <location>
        <begin position="980"/>
        <end position="1127"/>
    </location>
</feature>
<dbReference type="OMA" id="LIMDPFD"/>
<dbReference type="InterPro" id="IPR056842">
    <property type="entry name" value="THADA-like_TPR_C"/>
</dbReference>
<feature type="domain" description="tRNA (32-2'-O)-methyltransferase regulator THADA-like TPR repeats region" evidence="6">
    <location>
        <begin position="248"/>
        <end position="552"/>
    </location>
</feature>
<keyword evidence="9" id="KW-1185">Reference proteome</keyword>
<dbReference type="Pfam" id="PF26523">
    <property type="entry name" value="Trm732_C"/>
    <property type="match status" value="1"/>
</dbReference>
<dbReference type="HOGENOM" id="CLU_001011_1_0_1"/>
<dbReference type="SUPFAM" id="SSF48371">
    <property type="entry name" value="ARM repeat"/>
    <property type="match status" value="1"/>
</dbReference>
<evidence type="ECO:0000259" key="6">
    <source>
        <dbReference type="Pfam" id="PF25150"/>
    </source>
</evidence>
<evidence type="ECO:0000256" key="1">
    <source>
        <dbReference type="ARBA" id="ARBA00010409"/>
    </source>
</evidence>
<dbReference type="GeneID" id="19468884"/>
<dbReference type="Proteomes" id="UP000016922">
    <property type="component" value="Unassembled WGS sequence"/>
</dbReference>
<evidence type="ECO:0000313" key="8">
    <source>
        <dbReference type="EMBL" id="EPE28716.1"/>
    </source>
</evidence>
<dbReference type="Pfam" id="PF10350">
    <property type="entry name" value="DUF2428"/>
    <property type="match status" value="1"/>
</dbReference>
<dbReference type="Pfam" id="PF25150">
    <property type="entry name" value="TPR_Trm732"/>
    <property type="match status" value="1"/>
</dbReference>
<dbReference type="GO" id="GO:0030488">
    <property type="term" value="P:tRNA methylation"/>
    <property type="evidence" value="ECO:0007669"/>
    <property type="project" value="TreeGrafter"/>
</dbReference>
<organism evidence="8 9">
    <name type="scientific">Glarea lozoyensis (strain ATCC 20868 / MF5171)</name>
    <dbReference type="NCBI Taxonomy" id="1116229"/>
    <lineage>
        <taxon>Eukaryota</taxon>
        <taxon>Fungi</taxon>
        <taxon>Dikarya</taxon>
        <taxon>Ascomycota</taxon>
        <taxon>Pezizomycotina</taxon>
        <taxon>Leotiomycetes</taxon>
        <taxon>Helotiales</taxon>
        <taxon>Helotiaceae</taxon>
        <taxon>Glarea</taxon>
    </lineage>
</organism>
<proteinExistence type="inferred from homology"/>
<evidence type="ECO:0000256" key="2">
    <source>
        <dbReference type="ARBA" id="ARBA00022694"/>
    </source>
</evidence>
<keyword evidence="3" id="KW-0175">Coiled coil</keyword>
<dbReference type="OrthoDB" id="73997at2759"/>
<dbReference type="KEGG" id="glz:GLAREA_09837"/>
<dbReference type="PANTHER" id="PTHR14387:SF0">
    <property type="entry name" value="DUF2428 DOMAIN-CONTAINING PROTEIN"/>
    <property type="match status" value="1"/>
</dbReference>
<dbReference type="InterPro" id="IPR019442">
    <property type="entry name" value="THADA/TRM732_DUF2428"/>
</dbReference>
<dbReference type="GO" id="GO:0005829">
    <property type="term" value="C:cytosol"/>
    <property type="evidence" value="ECO:0007669"/>
    <property type="project" value="TreeGrafter"/>
</dbReference>
<dbReference type="PANTHER" id="PTHR14387">
    <property type="entry name" value="THADA/DEATH RECEPTOR INTERACTING PROTEIN"/>
    <property type="match status" value="1"/>
</dbReference>
<dbReference type="InterPro" id="IPR011989">
    <property type="entry name" value="ARM-like"/>
</dbReference>
<evidence type="ECO:0000256" key="4">
    <source>
        <dbReference type="SAM" id="MobiDB-lite"/>
    </source>
</evidence>
<dbReference type="RefSeq" id="XP_008084624.1">
    <property type="nucleotide sequence ID" value="XM_008086433.1"/>
</dbReference>
<keyword evidence="2" id="KW-0819">tRNA processing</keyword>
<dbReference type="Gene3D" id="1.25.10.10">
    <property type="entry name" value="Leucine-rich Repeat Variant"/>
    <property type="match status" value="1"/>
</dbReference>
<dbReference type="STRING" id="1116229.S3D9R0"/>
<evidence type="ECO:0000259" key="5">
    <source>
        <dbReference type="Pfam" id="PF10350"/>
    </source>
</evidence>
<comment type="similarity">
    <text evidence="1">Belongs to the THADA family.</text>
</comment>
<name>S3D9R0_GLAL2</name>
<dbReference type="InterPro" id="IPR016024">
    <property type="entry name" value="ARM-type_fold"/>
</dbReference>